<accession>A0AAQ4ET71</accession>
<keyword evidence="1" id="KW-0472">Membrane</keyword>
<reference evidence="2 3" key="1">
    <citation type="journal article" date="2023" name="Arcadia Sci">
        <title>De novo assembly of a long-read Amblyomma americanum tick genome.</title>
        <authorList>
            <person name="Chou S."/>
            <person name="Poskanzer K.E."/>
            <person name="Rollins M."/>
            <person name="Thuy-Boun P.S."/>
        </authorList>
    </citation>
    <scope>NUCLEOTIDE SEQUENCE [LARGE SCALE GENOMIC DNA]</scope>
    <source>
        <strain evidence="2">F_SG_1</strain>
        <tissue evidence="2">Salivary glands</tissue>
    </source>
</reference>
<comment type="caution">
    <text evidence="2">The sequence shown here is derived from an EMBL/GenBank/DDBJ whole genome shotgun (WGS) entry which is preliminary data.</text>
</comment>
<proteinExistence type="predicted"/>
<protein>
    <submittedName>
        <fullName evidence="2">Uncharacterized protein</fullName>
    </submittedName>
</protein>
<evidence type="ECO:0000313" key="3">
    <source>
        <dbReference type="Proteomes" id="UP001321473"/>
    </source>
</evidence>
<organism evidence="2 3">
    <name type="scientific">Amblyomma americanum</name>
    <name type="common">Lone star tick</name>
    <dbReference type="NCBI Taxonomy" id="6943"/>
    <lineage>
        <taxon>Eukaryota</taxon>
        <taxon>Metazoa</taxon>
        <taxon>Ecdysozoa</taxon>
        <taxon>Arthropoda</taxon>
        <taxon>Chelicerata</taxon>
        <taxon>Arachnida</taxon>
        <taxon>Acari</taxon>
        <taxon>Parasitiformes</taxon>
        <taxon>Ixodida</taxon>
        <taxon>Ixodoidea</taxon>
        <taxon>Ixodidae</taxon>
        <taxon>Amblyomminae</taxon>
        <taxon>Amblyomma</taxon>
    </lineage>
</organism>
<dbReference type="AlphaFoldDB" id="A0AAQ4ET71"/>
<keyword evidence="1" id="KW-1133">Transmembrane helix</keyword>
<dbReference type="Proteomes" id="UP001321473">
    <property type="component" value="Unassembled WGS sequence"/>
</dbReference>
<name>A0AAQ4ET71_AMBAM</name>
<sequence length="217" mass="24167">MRRAYEMQNEGALPLFAGGAVTLFILLVLVFYFVWSSDEYLSNFLQLKRTGLTLLVSVLVPDVSKASADPGHFAAAVVGWAAEQRFDGVELDLDQDTDGRGYDALVQNNSLGEVYTRTGTLSRLVPVLPFMSREFELQPFRGAPKVAAGIACRGLAPATQYHSTPGTRAFFEVCQTLEDSSWFKAWQEDEYLYMMARQLRFIVAESKESVICKARGI</sequence>
<keyword evidence="3" id="KW-1185">Reference proteome</keyword>
<gene>
    <name evidence="2" type="ORF">V5799_020863</name>
</gene>
<keyword evidence="1" id="KW-0812">Transmembrane</keyword>
<feature type="transmembrane region" description="Helical" evidence="1">
    <location>
        <begin position="12"/>
        <end position="35"/>
    </location>
</feature>
<evidence type="ECO:0000313" key="2">
    <source>
        <dbReference type="EMBL" id="KAK8777798.1"/>
    </source>
</evidence>
<dbReference type="EMBL" id="JARKHS020011463">
    <property type="protein sequence ID" value="KAK8777798.1"/>
    <property type="molecule type" value="Genomic_DNA"/>
</dbReference>
<evidence type="ECO:0000256" key="1">
    <source>
        <dbReference type="SAM" id="Phobius"/>
    </source>
</evidence>